<protein>
    <recommendedName>
        <fullName evidence="3">Hydrolase</fullName>
    </recommendedName>
</protein>
<dbReference type="SUPFAM" id="SSF56784">
    <property type="entry name" value="HAD-like"/>
    <property type="match status" value="1"/>
</dbReference>
<dbReference type="Proteomes" id="UP000464314">
    <property type="component" value="Chromosome"/>
</dbReference>
<dbReference type="InterPro" id="IPR036412">
    <property type="entry name" value="HAD-like_sf"/>
</dbReference>
<reference evidence="1 2" key="1">
    <citation type="submission" date="2020-01" db="EMBL/GenBank/DDBJ databases">
        <title>Genome analysis of Anaerocolumna sp. CBA3638.</title>
        <authorList>
            <person name="Kim J."/>
            <person name="Roh S.W."/>
        </authorList>
    </citation>
    <scope>NUCLEOTIDE SEQUENCE [LARGE SCALE GENOMIC DNA]</scope>
    <source>
        <strain evidence="1 2">CBA3638</strain>
    </source>
</reference>
<dbReference type="RefSeq" id="WP_161837278.1">
    <property type="nucleotide sequence ID" value="NZ_CP048000.1"/>
</dbReference>
<organism evidence="1 2">
    <name type="scientific">Anaerocolumna sedimenticola</name>
    <dbReference type="NCBI Taxonomy" id="2696063"/>
    <lineage>
        <taxon>Bacteria</taxon>
        <taxon>Bacillati</taxon>
        <taxon>Bacillota</taxon>
        <taxon>Clostridia</taxon>
        <taxon>Lachnospirales</taxon>
        <taxon>Lachnospiraceae</taxon>
        <taxon>Anaerocolumna</taxon>
    </lineage>
</organism>
<dbReference type="EMBL" id="CP048000">
    <property type="protein sequence ID" value="QHQ60442.1"/>
    <property type="molecule type" value="Genomic_DNA"/>
</dbReference>
<accession>A0A6P1TK09</accession>
<dbReference type="AlphaFoldDB" id="A0A6P1TK09"/>
<keyword evidence="2" id="KW-1185">Reference proteome</keyword>
<evidence type="ECO:0008006" key="3">
    <source>
        <dbReference type="Google" id="ProtNLM"/>
    </source>
</evidence>
<dbReference type="KEGG" id="anr:Ana3638_06390"/>
<evidence type="ECO:0000313" key="1">
    <source>
        <dbReference type="EMBL" id="QHQ60442.1"/>
    </source>
</evidence>
<gene>
    <name evidence="1" type="ORF">Ana3638_06390</name>
</gene>
<sequence>MNTFIFDLDGTLLPMPSQELFLDAYFKALSKKLIPYGIDVQKLIKAVWTGTNAMIQNDGTMTNDQRFWNTFSEILGRRSGN</sequence>
<proteinExistence type="predicted"/>
<evidence type="ECO:0000313" key="2">
    <source>
        <dbReference type="Proteomes" id="UP000464314"/>
    </source>
</evidence>
<name>A0A6P1TK09_9FIRM</name>